<accession>A0A7X4KMZ1</accession>
<dbReference type="PANTHER" id="PTHR38785:SF1">
    <property type="entry name" value="HOMOLOG OF VIRK"/>
    <property type="match status" value="1"/>
</dbReference>
<protein>
    <submittedName>
        <fullName evidence="2">DUF535 domain-containing protein</fullName>
    </submittedName>
</protein>
<feature type="region of interest" description="Disordered" evidence="1">
    <location>
        <begin position="293"/>
        <end position="331"/>
    </location>
</feature>
<dbReference type="AlphaFoldDB" id="A0A7X4KMZ1"/>
<dbReference type="RefSeq" id="WP_161074059.1">
    <property type="nucleotide sequence ID" value="NZ_WWCU01000027.1"/>
</dbReference>
<evidence type="ECO:0000256" key="1">
    <source>
        <dbReference type="SAM" id="MobiDB-lite"/>
    </source>
</evidence>
<evidence type="ECO:0000313" key="2">
    <source>
        <dbReference type="EMBL" id="MYN09759.1"/>
    </source>
</evidence>
<gene>
    <name evidence="2" type="ORF">GTP77_20765</name>
</gene>
<dbReference type="PANTHER" id="PTHR38785">
    <property type="entry name" value="HOMOLOG OF VIRK"/>
    <property type="match status" value="1"/>
</dbReference>
<sequence>MQAITLRAGLERKSLPSMACAAVKLQVRALAHPLLTRGWLQALNSHGALRELAHMQPRLLHKIYRPYLSSRLTQRQRLAALVSHYRFVLQHGLAPVVAQATSGRVELASFAGKSGAVYQIDLRAIVPMEREGELVLQLRCGDTLVSSVAFSFLADGHQACVGIGCLQGPQCGDGLELAREATRDLHGLRPKNLLVRLVQQLGYAYGCGQLLLVGNDNRAVLKQIRKGRVHADYNALWMEMGAQPRSDGDYALACGPLMAPVMEEIASKKRSEARKRHELLASVAASVVDGIAARQPQAEQQPLREAAREPVREPVRDTELESTLDAALAAA</sequence>
<reference evidence="2 3" key="1">
    <citation type="submission" date="2019-12" db="EMBL/GenBank/DDBJ databases">
        <title>Novel species isolated from a subtropical stream in China.</title>
        <authorList>
            <person name="Lu H."/>
        </authorList>
    </citation>
    <scope>NUCLEOTIDE SEQUENCE [LARGE SCALE GENOMIC DNA]</scope>
    <source>
        <strain evidence="2 3">FT127W</strain>
    </source>
</reference>
<dbReference type="InterPro" id="IPR007488">
    <property type="entry name" value="DUF535"/>
</dbReference>
<proteinExistence type="predicted"/>
<organism evidence="2 3">
    <name type="scientific">Pseudoduganella aquatica</name>
    <dbReference type="NCBI Taxonomy" id="2660641"/>
    <lineage>
        <taxon>Bacteria</taxon>
        <taxon>Pseudomonadati</taxon>
        <taxon>Pseudomonadota</taxon>
        <taxon>Betaproteobacteria</taxon>
        <taxon>Burkholderiales</taxon>
        <taxon>Oxalobacteraceae</taxon>
        <taxon>Telluria group</taxon>
        <taxon>Pseudoduganella</taxon>
    </lineage>
</organism>
<dbReference type="Pfam" id="PF04393">
    <property type="entry name" value="DUF535"/>
    <property type="match status" value="1"/>
</dbReference>
<dbReference type="Proteomes" id="UP000450676">
    <property type="component" value="Unassembled WGS sequence"/>
</dbReference>
<comment type="caution">
    <text evidence="2">The sequence shown here is derived from an EMBL/GenBank/DDBJ whole genome shotgun (WGS) entry which is preliminary data.</text>
</comment>
<feature type="compositionally biased region" description="Basic and acidic residues" evidence="1">
    <location>
        <begin position="305"/>
        <end position="319"/>
    </location>
</feature>
<name>A0A7X4KMZ1_9BURK</name>
<keyword evidence="3" id="KW-1185">Reference proteome</keyword>
<evidence type="ECO:0000313" key="3">
    <source>
        <dbReference type="Proteomes" id="UP000450676"/>
    </source>
</evidence>
<dbReference type="EMBL" id="WWCU01000027">
    <property type="protein sequence ID" value="MYN09759.1"/>
    <property type="molecule type" value="Genomic_DNA"/>
</dbReference>
<dbReference type="GO" id="GO:0006974">
    <property type="term" value="P:DNA damage response"/>
    <property type="evidence" value="ECO:0007669"/>
    <property type="project" value="TreeGrafter"/>
</dbReference>